<dbReference type="PANTHER" id="PTHR11926:SF1534">
    <property type="entry name" value="GLYCOSYLTRANSFERASE"/>
    <property type="match status" value="1"/>
</dbReference>
<evidence type="ECO:0000313" key="4">
    <source>
        <dbReference type="Proteomes" id="UP001291623"/>
    </source>
</evidence>
<dbReference type="CDD" id="cd03784">
    <property type="entry name" value="GT1_Gtf-like"/>
    <property type="match status" value="1"/>
</dbReference>
<evidence type="ECO:0000313" key="3">
    <source>
        <dbReference type="EMBL" id="KAK4353007.1"/>
    </source>
</evidence>
<sequence length="461" mass="52036">MKQHHFLIISLPAQGHINPTLQLTKNLARAGVRCTFATTVYGFHKMNNLPTIDGLIYASFSDRYDDNMPKTNFGDYLQELKRVGSENIKKLVQQFSDDGHPVTFFVYTMLCPWVAEVARECNAPSAFLAIQCATAFAIYHHLFTINDNGVYSSNTEINPSFPMELPELPLFSRDDIPTFLLHGDPSSSFMIPVMREHIQNLEHDPNPRVLINSFDALEEKSMTILEKIGICSIGPLIPSAFCDGKDVEDKSFGCDLFAKTEDYWEWLDSKAEGSVVYVSFGSLAVLKEEQKEEVLQGLLESERPFLWVIRSSNEDGENKKENDELNGKGMIVSWCSQMEFSDQVTNIKMVAEVWGTGVRARAEEGIVKREELKSCLEILMGDGERGKEIRSNVKNYRGLAMDAVKVGGEVYRSTMFEQLVAFKLWLDKVKKEAKGDMFAEQLKFGSNVVIDQDKAESSKTH</sequence>
<dbReference type="GO" id="GO:0080044">
    <property type="term" value="F:quercetin 7-O-glucosyltransferase activity"/>
    <property type="evidence" value="ECO:0007669"/>
    <property type="project" value="TreeGrafter"/>
</dbReference>
<keyword evidence="2" id="KW-0808">Transferase</keyword>
<comment type="similarity">
    <text evidence="1">Belongs to the UDP-glycosyltransferase family.</text>
</comment>
<accession>A0AAE1RL75</accession>
<dbReference type="Gene3D" id="3.40.50.2000">
    <property type="entry name" value="Glycogen Phosphorylase B"/>
    <property type="match status" value="4"/>
</dbReference>
<keyword evidence="4" id="KW-1185">Reference proteome</keyword>
<dbReference type="PANTHER" id="PTHR11926">
    <property type="entry name" value="GLUCOSYL/GLUCURONOSYL TRANSFERASES"/>
    <property type="match status" value="1"/>
</dbReference>
<name>A0AAE1RL75_9SOLA</name>
<dbReference type="EMBL" id="JAVYJV010000015">
    <property type="protein sequence ID" value="KAK4353007.1"/>
    <property type="molecule type" value="Genomic_DNA"/>
</dbReference>
<evidence type="ECO:0000256" key="1">
    <source>
        <dbReference type="ARBA" id="ARBA00009995"/>
    </source>
</evidence>
<dbReference type="AlphaFoldDB" id="A0AAE1RL75"/>
<comment type="caution">
    <text evidence="3">The sequence shown here is derived from an EMBL/GenBank/DDBJ whole genome shotgun (WGS) entry which is preliminary data.</text>
</comment>
<gene>
    <name evidence="3" type="ORF">RND71_028525</name>
</gene>
<evidence type="ECO:0000256" key="2">
    <source>
        <dbReference type="ARBA" id="ARBA00022679"/>
    </source>
</evidence>
<dbReference type="InterPro" id="IPR002213">
    <property type="entry name" value="UDP_glucos_trans"/>
</dbReference>
<protein>
    <submittedName>
        <fullName evidence="3">Uncharacterized protein</fullName>
    </submittedName>
</protein>
<dbReference type="GO" id="GO:0080043">
    <property type="term" value="F:quercetin 3-O-glucosyltransferase activity"/>
    <property type="evidence" value="ECO:0007669"/>
    <property type="project" value="TreeGrafter"/>
</dbReference>
<dbReference type="SUPFAM" id="SSF53756">
    <property type="entry name" value="UDP-Glycosyltransferase/glycogen phosphorylase"/>
    <property type="match status" value="1"/>
</dbReference>
<reference evidence="3" key="1">
    <citation type="submission" date="2023-12" db="EMBL/GenBank/DDBJ databases">
        <title>Genome assembly of Anisodus tanguticus.</title>
        <authorList>
            <person name="Wang Y.-J."/>
        </authorList>
    </citation>
    <scope>NUCLEOTIDE SEQUENCE</scope>
    <source>
        <strain evidence="3">KB-2021</strain>
        <tissue evidence="3">Leaf</tissue>
    </source>
</reference>
<dbReference type="Proteomes" id="UP001291623">
    <property type="component" value="Unassembled WGS sequence"/>
</dbReference>
<organism evidence="3 4">
    <name type="scientific">Anisodus tanguticus</name>
    <dbReference type="NCBI Taxonomy" id="243964"/>
    <lineage>
        <taxon>Eukaryota</taxon>
        <taxon>Viridiplantae</taxon>
        <taxon>Streptophyta</taxon>
        <taxon>Embryophyta</taxon>
        <taxon>Tracheophyta</taxon>
        <taxon>Spermatophyta</taxon>
        <taxon>Magnoliopsida</taxon>
        <taxon>eudicotyledons</taxon>
        <taxon>Gunneridae</taxon>
        <taxon>Pentapetalae</taxon>
        <taxon>asterids</taxon>
        <taxon>lamiids</taxon>
        <taxon>Solanales</taxon>
        <taxon>Solanaceae</taxon>
        <taxon>Solanoideae</taxon>
        <taxon>Hyoscyameae</taxon>
        <taxon>Anisodus</taxon>
    </lineage>
</organism>
<proteinExistence type="inferred from homology"/>